<evidence type="ECO:0000313" key="3">
    <source>
        <dbReference type="Proteomes" id="UP001595908"/>
    </source>
</evidence>
<dbReference type="InterPro" id="IPR051908">
    <property type="entry name" value="Ribosomal_N-acetyltransferase"/>
</dbReference>
<dbReference type="EMBL" id="JBHSJE010000001">
    <property type="protein sequence ID" value="MFC4977865.1"/>
    <property type="molecule type" value="Genomic_DNA"/>
</dbReference>
<keyword evidence="2" id="KW-0012">Acyltransferase</keyword>
<protein>
    <submittedName>
        <fullName evidence="2">GNAT family N-acetyltransferase</fullName>
        <ecNumber evidence="2">2.3.-.-</ecNumber>
    </submittedName>
</protein>
<keyword evidence="3" id="KW-1185">Reference proteome</keyword>
<evidence type="ECO:0000313" key="2">
    <source>
        <dbReference type="EMBL" id="MFC4977865.1"/>
    </source>
</evidence>
<dbReference type="PANTHER" id="PTHR43441:SF10">
    <property type="entry name" value="ACETYLTRANSFERASE"/>
    <property type="match status" value="1"/>
</dbReference>
<proteinExistence type="predicted"/>
<dbReference type="EC" id="2.3.-.-" evidence="2"/>
<name>A0ABV9V6R8_STRAZ</name>
<reference evidence="3" key="1">
    <citation type="journal article" date="2019" name="Int. J. Syst. Evol. Microbiol.">
        <title>The Global Catalogue of Microorganisms (GCM) 10K type strain sequencing project: providing services to taxonomists for standard genome sequencing and annotation.</title>
        <authorList>
            <consortium name="The Broad Institute Genomics Platform"/>
            <consortium name="The Broad Institute Genome Sequencing Center for Infectious Disease"/>
            <person name="Wu L."/>
            <person name="Ma J."/>
        </authorList>
    </citation>
    <scope>NUCLEOTIDE SEQUENCE [LARGE SCALE GENOMIC DNA]</scope>
    <source>
        <strain evidence="3">ICMP 257</strain>
    </source>
</reference>
<feature type="domain" description="N-acetyltransferase" evidence="1">
    <location>
        <begin position="19"/>
        <end position="151"/>
    </location>
</feature>
<dbReference type="GeneID" id="31231716"/>
<organism evidence="2 3">
    <name type="scientific">Streptomyces atroolivaceus</name>
    <dbReference type="NCBI Taxonomy" id="66869"/>
    <lineage>
        <taxon>Bacteria</taxon>
        <taxon>Bacillati</taxon>
        <taxon>Actinomycetota</taxon>
        <taxon>Actinomycetes</taxon>
        <taxon>Kitasatosporales</taxon>
        <taxon>Streptomycetaceae</taxon>
        <taxon>Streptomyces</taxon>
    </lineage>
</organism>
<dbReference type="Pfam" id="PF13302">
    <property type="entry name" value="Acetyltransf_3"/>
    <property type="match status" value="1"/>
</dbReference>
<gene>
    <name evidence="2" type="ORF">ACFPL4_05735</name>
</gene>
<dbReference type="Proteomes" id="UP001595908">
    <property type="component" value="Unassembled WGS sequence"/>
</dbReference>
<accession>A0ABV9V6R8</accession>
<comment type="caution">
    <text evidence="2">The sequence shown here is derived from an EMBL/GenBank/DDBJ whole genome shotgun (WGS) entry which is preliminary data.</text>
</comment>
<dbReference type="PANTHER" id="PTHR43441">
    <property type="entry name" value="RIBOSOMAL-PROTEIN-SERINE ACETYLTRANSFERASE"/>
    <property type="match status" value="1"/>
</dbReference>
<dbReference type="SUPFAM" id="SSF55729">
    <property type="entry name" value="Acyl-CoA N-acyltransferases (Nat)"/>
    <property type="match status" value="1"/>
</dbReference>
<dbReference type="InterPro" id="IPR016181">
    <property type="entry name" value="Acyl_CoA_acyltransferase"/>
</dbReference>
<dbReference type="Gene3D" id="3.40.630.30">
    <property type="match status" value="1"/>
</dbReference>
<dbReference type="InterPro" id="IPR000182">
    <property type="entry name" value="GNAT_dom"/>
</dbReference>
<evidence type="ECO:0000259" key="1">
    <source>
        <dbReference type="Pfam" id="PF13302"/>
    </source>
</evidence>
<dbReference type="GO" id="GO:0016746">
    <property type="term" value="F:acyltransferase activity"/>
    <property type="evidence" value="ECO:0007669"/>
    <property type="project" value="UniProtKB-KW"/>
</dbReference>
<keyword evidence="2" id="KW-0808">Transferase</keyword>
<sequence>MQADRAPEPFSTFRLDALPLDATYAQEMAGVLSDPALHTWTGGAPEDAGTLRARYERQAAGSPDPAELWWNWVLRVRADGCLAGYVQATVRGARAEVAWVVGTRWQGRGYAKEGAAGLVRHLLDRGSVRTVVAHIHPDHAASAAVATAAGLLPTDGREDGEVRWRRDTARETATDRVACSGRDL</sequence>
<dbReference type="RefSeq" id="WP_033297430.1">
    <property type="nucleotide sequence ID" value="NZ_JBFAGR010000002.1"/>
</dbReference>